<dbReference type="PANTHER" id="PTHR12714:SF9">
    <property type="entry name" value="PROTEIN-S-ISOPRENYLCYSTEINE O-METHYLTRANSFERASE"/>
    <property type="match status" value="1"/>
</dbReference>
<dbReference type="Gene3D" id="1.20.120.1630">
    <property type="match status" value="1"/>
</dbReference>
<keyword evidence="2 5" id="KW-0812">Transmembrane</keyword>
<keyword evidence="7" id="KW-1185">Reference proteome</keyword>
<evidence type="ECO:0000256" key="5">
    <source>
        <dbReference type="SAM" id="Phobius"/>
    </source>
</evidence>
<dbReference type="GO" id="GO:0016020">
    <property type="term" value="C:membrane"/>
    <property type="evidence" value="ECO:0007669"/>
    <property type="project" value="UniProtKB-SubCell"/>
</dbReference>
<dbReference type="Pfam" id="PF04140">
    <property type="entry name" value="ICMT"/>
    <property type="match status" value="1"/>
</dbReference>
<feature type="transmembrane region" description="Helical" evidence="5">
    <location>
        <begin position="40"/>
        <end position="56"/>
    </location>
</feature>
<feature type="transmembrane region" description="Helical" evidence="5">
    <location>
        <begin position="68"/>
        <end position="91"/>
    </location>
</feature>
<keyword evidence="6" id="KW-0489">Methyltransferase</keyword>
<dbReference type="GO" id="GO:0032259">
    <property type="term" value="P:methylation"/>
    <property type="evidence" value="ECO:0007669"/>
    <property type="project" value="UniProtKB-KW"/>
</dbReference>
<dbReference type="RefSeq" id="WP_233740516.1">
    <property type="nucleotide sequence ID" value="NZ_FNUS01000003.1"/>
</dbReference>
<dbReference type="PANTHER" id="PTHR12714">
    <property type="entry name" value="PROTEIN-S ISOPRENYLCYSTEINE O-METHYLTRANSFERASE"/>
    <property type="match status" value="1"/>
</dbReference>
<evidence type="ECO:0000256" key="4">
    <source>
        <dbReference type="ARBA" id="ARBA00023136"/>
    </source>
</evidence>
<keyword evidence="6" id="KW-0808">Transferase</keyword>
<accession>A0A1H5Y243</accession>
<evidence type="ECO:0000256" key="1">
    <source>
        <dbReference type="ARBA" id="ARBA00004141"/>
    </source>
</evidence>
<keyword evidence="4 5" id="KW-0472">Membrane</keyword>
<evidence type="ECO:0000256" key="3">
    <source>
        <dbReference type="ARBA" id="ARBA00022989"/>
    </source>
</evidence>
<dbReference type="EMBL" id="FNUS01000003">
    <property type="protein sequence ID" value="SEG17993.1"/>
    <property type="molecule type" value="Genomic_DNA"/>
</dbReference>
<dbReference type="AlphaFoldDB" id="A0A1H5Y243"/>
<name>A0A1H5Y243_9FLAO</name>
<evidence type="ECO:0000313" key="7">
    <source>
        <dbReference type="Proteomes" id="UP000236738"/>
    </source>
</evidence>
<feature type="transmembrane region" description="Helical" evidence="5">
    <location>
        <begin position="123"/>
        <end position="152"/>
    </location>
</feature>
<protein>
    <submittedName>
        <fullName evidence="6">Protein-S-isoprenylcysteine O-methyltransferase Ste14</fullName>
    </submittedName>
</protein>
<evidence type="ECO:0000256" key="2">
    <source>
        <dbReference type="ARBA" id="ARBA00022692"/>
    </source>
</evidence>
<sequence>MNTAINLITAFWGLSEIFLLLKMRSSKADAKGKDKKSLSYLWLVIGFSIFFGIFISKSTYFPFYNSKTVTIVGLGLLLLGVVLRLMVVYYLGKYFTVDVTIKEDHQLISTGFYKYMRHPSYTFSLLTFVGLAIVLNNCISVILLLVPVFLMFSRRIKIEEKVLTEEFGQAYLDYMQKTKRLIPFIY</sequence>
<reference evidence="7" key="1">
    <citation type="submission" date="2016-10" db="EMBL/GenBank/DDBJ databases">
        <authorList>
            <person name="Varghese N."/>
            <person name="Submissions S."/>
        </authorList>
    </citation>
    <scope>NUCLEOTIDE SEQUENCE [LARGE SCALE GENOMIC DNA]</scope>
    <source>
        <strain evidence="7">DSM 21580</strain>
    </source>
</reference>
<comment type="subcellular location">
    <subcellularLocation>
        <location evidence="1">Membrane</location>
        <topology evidence="1">Multi-pass membrane protein</topology>
    </subcellularLocation>
</comment>
<dbReference type="InterPro" id="IPR007269">
    <property type="entry name" value="ICMT_MeTrfase"/>
</dbReference>
<dbReference type="GO" id="GO:0004671">
    <property type="term" value="F:protein C-terminal S-isoprenylcysteine carboxyl O-methyltransferase activity"/>
    <property type="evidence" value="ECO:0007669"/>
    <property type="project" value="InterPro"/>
</dbReference>
<proteinExistence type="predicted"/>
<evidence type="ECO:0000313" key="6">
    <source>
        <dbReference type="EMBL" id="SEG17993.1"/>
    </source>
</evidence>
<dbReference type="Proteomes" id="UP000236738">
    <property type="component" value="Unassembled WGS sequence"/>
</dbReference>
<organism evidence="6 7">
    <name type="scientific">Halpernia humi</name>
    <dbReference type="NCBI Taxonomy" id="493375"/>
    <lineage>
        <taxon>Bacteria</taxon>
        <taxon>Pseudomonadati</taxon>
        <taxon>Bacteroidota</taxon>
        <taxon>Flavobacteriia</taxon>
        <taxon>Flavobacteriales</taxon>
        <taxon>Weeksellaceae</taxon>
        <taxon>Chryseobacterium group</taxon>
        <taxon>Halpernia</taxon>
    </lineage>
</organism>
<keyword evidence="3 5" id="KW-1133">Transmembrane helix</keyword>
<gene>
    <name evidence="6" type="ORF">SAMN05421847_1644</name>
</gene>